<evidence type="ECO:0000256" key="1">
    <source>
        <dbReference type="SAM" id="MobiDB-lite"/>
    </source>
</evidence>
<protein>
    <submittedName>
        <fullName evidence="2">Uncharacterized protein</fullName>
    </submittedName>
</protein>
<name>A0A6J5NLH8_9CAUD</name>
<feature type="region of interest" description="Disordered" evidence="1">
    <location>
        <begin position="106"/>
        <end position="127"/>
    </location>
</feature>
<gene>
    <name evidence="2" type="ORF">UFOVP690_45</name>
</gene>
<accession>A0A6J5NLH8</accession>
<evidence type="ECO:0000313" key="2">
    <source>
        <dbReference type="EMBL" id="CAB4157798.1"/>
    </source>
</evidence>
<proteinExistence type="predicted"/>
<sequence>MEIKAEHRDWLEANIGNYESAKNGYIRNLEFAELQMYEHIYRLYLDPNFLLSVWCGSCKYEMIMRLYKWYEQQPKSLPIENNFYANVDVSKLKDISDRVEIKETPEGLEVTLKPEPKKRGRKPKNNG</sequence>
<feature type="compositionally biased region" description="Basic residues" evidence="1">
    <location>
        <begin position="118"/>
        <end position="127"/>
    </location>
</feature>
<dbReference type="EMBL" id="LR796662">
    <property type="protein sequence ID" value="CAB4157798.1"/>
    <property type="molecule type" value="Genomic_DNA"/>
</dbReference>
<organism evidence="2">
    <name type="scientific">uncultured Caudovirales phage</name>
    <dbReference type="NCBI Taxonomy" id="2100421"/>
    <lineage>
        <taxon>Viruses</taxon>
        <taxon>Duplodnaviria</taxon>
        <taxon>Heunggongvirae</taxon>
        <taxon>Uroviricota</taxon>
        <taxon>Caudoviricetes</taxon>
        <taxon>Peduoviridae</taxon>
        <taxon>Maltschvirus</taxon>
        <taxon>Maltschvirus maltsch</taxon>
    </lineage>
</organism>
<reference evidence="2" key="1">
    <citation type="submission" date="2020-04" db="EMBL/GenBank/DDBJ databases">
        <authorList>
            <person name="Chiriac C."/>
            <person name="Salcher M."/>
            <person name="Ghai R."/>
            <person name="Kavagutti S V."/>
        </authorList>
    </citation>
    <scope>NUCLEOTIDE SEQUENCE</scope>
</reference>